<dbReference type="Pfam" id="PF01564">
    <property type="entry name" value="Spermine_synth"/>
    <property type="match status" value="1"/>
</dbReference>
<organism evidence="1 2">
    <name type="scientific">Legionella busanensis</name>
    <dbReference type="NCBI Taxonomy" id="190655"/>
    <lineage>
        <taxon>Bacteria</taxon>
        <taxon>Pseudomonadati</taxon>
        <taxon>Pseudomonadota</taxon>
        <taxon>Gammaproteobacteria</taxon>
        <taxon>Legionellales</taxon>
        <taxon>Legionellaceae</taxon>
        <taxon>Legionella</taxon>
    </lineage>
</organism>
<dbReference type="AlphaFoldDB" id="A0A378JNN2"/>
<dbReference type="OrthoDB" id="5647652at2"/>
<protein>
    <submittedName>
        <fullName evidence="1">Spermidine synthase</fullName>
    </submittedName>
</protein>
<dbReference type="Proteomes" id="UP000254794">
    <property type="component" value="Unassembled WGS sequence"/>
</dbReference>
<dbReference type="EMBL" id="UGOD01000001">
    <property type="protein sequence ID" value="STX51809.1"/>
    <property type="molecule type" value="Genomic_DNA"/>
</dbReference>
<reference evidence="1 2" key="1">
    <citation type="submission" date="2018-06" db="EMBL/GenBank/DDBJ databases">
        <authorList>
            <consortium name="Pathogen Informatics"/>
            <person name="Doyle S."/>
        </authorList>
    </citation>
    <scope>NUCLEOTIDE SEQUENCE [LARGE SCALE GENOMIC DNA]</scope>
    <source>
        <strain evidence="1 2">NCTC13316</strain>
    </source>
</reference>
<evidence type="ECO:0000313" key="1">
    <source>
        <dbReference type="EMBL" id="STX51809.1"/>
    </source>
</evidence>
<accession>A0A378JNN2</accession>
<gene>
    <name evidence="1" type="ORF">NCTC13316_01907</name>
</gene>
<dbReference type="InterPro" id="IPR029063">
    <property type="entry name" value="SAM-dependent_MTases_sf"/>
</dbReference>
<dbReference type="SUPFAM" id="SSF53335">
    <property type="entry name" value="S-adenosyl-L-methionine-dependent methyltransferases"/>
    <property type="match status" value="1"/>
</dbReference>
<dbReference type="RefSeq" id="WP_115331416.1">
    <property type="nucleotide sequence ID" value="NZ_CAAAHP010000002.1"/>
</dbReference>
<name>A0A378JNN2_9GAMM</name>
<sequence>MLWKTLAGRCIYRSDQIRVYDNYFFRWLKFNSSAFQSLLNKFMPYKPALNYVKALTFVARQHPGDCCMFGLGGAGVAHALSPLLHNYSLTAVEMNAEVIEVAKRYFMADRLPNLTMIQDDASHFAKHCQQTFNHLLIDIADANDFPTSCKNKDFFLNCQRLLSTQGVLVINVANAYEYQFIFTMLKQQFGNNIITLPVKSCVNIIFIATASDNFNWLLETFNSNKEIKKIFWDTKWGYMVDFNYNIIPFL</sequence>
<proteinExistence type="predicted"/>
<evidence type="ECO:0000313" key="2">
    <source>
        <dbReference type="Proteomes" id="UP000254794"/>
    </source>
</evidence>
<keyword evidence="2" id="KW-1185">Reference proteome</keyword>
<dbReference type="Gene3D" id="3.40.50.150">
    <property type="entry name" value="Vaccinia Virus protein VP39"/>
    <property type="match status" value="1"/>
</dbReference>